<keyword evidence="3" id="KW-1185">Reference proteome</keyword>
<reference evidence="2 3" key="1">
    <citation type="submission" date="2013-03" db="EMBL/GenBank/DDBJ databases">
        <title>Draft genome sequence of Gracibacillus halophilus YIM-C55.5, a moderately halophilic and thermophilic organism from the Xiaochaidamu salt lake.</title>
        <authorList>
            <person name="Sugumar T."/>
            <person name="Polireddy D.R."/>
            <person name="Antony A."/>
            <person name="Madhava Y.R."/>
            <person name="Sivakumar N."/>
        </authorList>
    </citation>
    <scope>NUCLEOTIDE SEQUENCE [LARGE SCALE GENOMIC DNA]</scope>
    <source>
        <strain evidence="2 3">YIM-C55.5</strain>
    </source>
</reference>
<keyword evidence="1" id="KW-0812">Transmembrane</keyword>
<organism evidence="2 3">
    <name type="scientific">Gracilibacillus halophilus YIM-C55.5</name>
    <dbReference type="NCBI Taxonomy" id="1308866"/>
    <lineage>
        <taxon>Bacteria</taxon>
        <taxon>Bacillati</taxon>
        <taxon>Bacillota</taxon>
        <taxon>Bacilli</taxon>
        <taxon>Bacillales</taxon>
        <taxon>Bacillaceae</taxon>
        <taxon>Gracilibacillus</taxon>
    </lineage>
</organism>
<accession>N4WR21</accession>
<keyword evidence="1" id="KW-1133">Transmembrane helix</keyword>
<feature type="transmembrane region" description="Helical" evidence="1">
    <location>
        <begin position="82"/>
        <end position="106"/>
    </location>
</feature>
<evidence type="ECO:0000313" key="2">
    <source>
        <dbReference type="EMBL" id="ENH96890.1"/>
    </source>
</evidence>
<proteinExistence type="predicted"/>
<name>N4WR21_9BACI</name>
<keyword evidence="1" id="KW-0472">Membrane</keyword>
<evidence type="ECO:0000256" key="1">
    <source>
        <dbReference type="SAM" id="Phobius"/>
    </source>
</evidence>
<feature type="transmembrane region" description="Helical" evidence="1">
    <location>
        <begin position="48"/>
        <end position="70"/>
    </location>
</feature>
<gene>
    <name evidence="2" type="ORF">J416_08257</name>
</gene>
<feature type="transmembrane region" description="Helical" evidence="1">
    <location>
        <begin position="6"/>
        <end position="27"/>
    </location>
</feature>
<protein>
    <submittedName>
        <fullName evidence="2">Uncharacterized protein</fullName>
    </submittedName>
</protein>
<dbReference type="EMBL" id="APML01000027">
    <property type="protein sequence ID" value="ENH96890.1"/>
    <property type="molecule type" value="Genomic_DNA"/>
</dbReference>
<dbReference type="Proteomes" id="UP000012283">
    <property type="component" value="Unassembled WGS sequence"/>
</dbReference>
<comment type="caution">
    <text evidence="2">The sequence shown here is derived from an EMBL/GenBank/DDBJ whole genome shotgun (WGS) entry which is preliminary data.</text>
</comment>
<dbReference type="PATRIC" id="fig|1308866.3.peg.1668"/>
<feature type="transmembrane region" description="Helical" evidence="1">
    <location>
        <begin position="165"/>
        <end position="185"/>
    </location>
</feature>
<evidence type="ECO:0000313" key="3">
    <source>
        <dbReference type="Proteomes" id="UP000012283"/>
    </source>
</evidence>
<dbReference type="RefSeq" id="WP_003468122.1">
    <property type="nucleotide sequence ID" value="NZ_APML01000027.1"/>
</dbReference>
<dbReference type="AlphaFoldDB" id="N4WR21"/>
<sequence length="247" mass="29282">MEIKFTDVLILITGITTVLYFFSSHNIKSIKEYSKTEIDNATRKSFTFLNISIYLIPFLITAFLSLLLYNKCNISMDTLSKFFRITISLVLVITWISPFLGHIFHFKHRVKKRIRSIFYEKNIYDRDEVKYYKWMNRAHKLLITCGTLHGLIAPLFIQIESPLSFQNILVSIFLIYGLIIILYSLSNMMVYAITYKFEKYRFVTYDGISFKGYLIAEDAEFFVIKQDKQRVQFIKKDVIRGYECLNF</sequence>
<feature type="transmembrane region" description="Helical" evidence="1">
    <location>
        <begin position="141"/>
        <end position="159"/>
    </location>
</feature>